<keyword evidence="6 13" id="KW-0560">Oxidoreductase</keyword>
<dbReference type="PANTHER" id="PTHR20836">
    <property type="entry name" value="DIHYDRODIPICOLINATE REDUCTASE"/>
    <property type="match status" value="1"/>
</dbReference>
<reference evidence="17" key="1">
    <citation type="submission" date="2016-11" db="EMBL/GenBank/DDBJ databases">
        <authorList>
            <person name="Varghese N."/>
            <person name="Submissions S."/>
        </authorList>
    </citation>
    <scope>NUCLEOTIDE SEQUENCE [LARGE SCALE GENOMIC DNA]</scope>
    <source>
        <strain evidence="17">DSM 9756</strain>
    </source>
</reference>
<evidence type="ECO:0000256" key="11">
    <source>
        <dbReference type="ARBA" id="ARBA00049080"/>
    </source>
</evidence>
<keyword evidence="4 13" id="KW-0521">NADP</keyword>
<evidence type="ECO:0000256" key="7">
    <source>
        <dbReference type="ARBA" id="ARBA00023027"/>
    </source>
</evidence>
<dbReference type="GO" id="GO:0005829">
    <property type="term" value="C:cytosol"/>
    <property type="evidence" value="ECO:0007669"/>
    <property type="project" value="TreeGrafter"/>
</dbReference>
<dbReference type="AlphaFoldDB" id="A0A1M5CKG7"/>
<evidence type="ECO:0000259" key="14">
    <source>
        <dbReference type="Pfam" id="PF01113"/>
    </source>
</evidence>
<dbReference type="InterPro" id="IPR022664">
    <property type="entry name" value="DapB_N_CS"/>
</dbReference>
<dbReference type="UniPathway" id="UPA00034">
    <property type="reaction ID" value="UER00018"/>
</dbReference>
<keyword evidence="8 13" id="KW-0457">Lysine biosynthesis</keyword>
<keyword evidence="5 13" id="KW-0220">Diaminopimelate biosynthesis</keyword>
<dbReference type="GO" id="GO:0008839">
    <property type="term" value="F:4-hydroxy-tetrahydrodipicolinate reductase"/>
    <property type="evidence" value="ECO:0007669"/>
    <property type="project" value="UniProtKB-UniRule"/>
</dbReference>
<dbReference type="InterPro" id="IPR022663">
    <property type="entry name" value="DapB_C"/>
</dbReference>
<evidence type="ECO:0000256" key="8">
    <source>
        <dbReference type="ARBA" id="ARBA00023154"/>
    </source>
</evidence>
<dbReference type="STRING" id="1121391.SAMN02745206_02235"/>
<dbReference type="CDD" id="cd02274">
    <property type="entry name" value="DHDPR_N"/>
    <property type="match status" value="1"/>
</dbReference>
<dbReference type="Gene3D" id="3.40.50.720">
    <property type="entry name" value="NAD(P)-binding Rossmann-like Domain"/>
    <property type="match status" value="1"/>
</dbReference>
<dbReference type="GO" id="GO:0051287">
    <property type="term" value="F:NAD binding"/>
    <property type="evidence" value="ECO:0007669"/>
    <property type="project" value="UniProtKB-UniRule"/>
</dbReference>
<evidence type="ECO:0000313" key="17">
    <source>
        <dbReference type="Proteomes" id="UP000184076"/>
    </source>
</evidence>
<dbReference type="GO" id="GO:0050661">
    <property type="term" value="F:NADP binding"/>
    <property type="evidence" value="ECO:0007669"/>
    <property type="project" value="UniProtKB-UniRule"/>
</dbReference>
<comment type="pathway">
    <text evidence="9 13">Amino-acid biosynthesis; L-lysine biosynthesis via DAP pathway; (S)-tetrahydrodipicolinate from L-aspartate: step 4/4.</text>
</comment>
<dbReference type="PIRSF" id="PIRSF000161">
    <property type="entry name" value="DHPR"/>
    <property type="match status" value="1"/>
</dbReference>
<evidence type="ECO:0000256" key="5">
    <source>
        <dbReference type="ARBA" id="ARBA00022915"/>
    </source>
</evidence>
<evidence type="ECO:0000313" key="16">
    <source>
        <dbReference type="EMBL" id="SHF55244.1"/>
    </source>
</evidence>
<evidence type="ECO:0000256" key="2">
    <source>
        <dbReference type="ARBA" id="ARBA00022490"/>
    </source>
</evidence>
<dbReference type="EC" id="1.17.1.8" evidence="10 13"/>
<feature type="binding site" evidence="13">
    <location>
        <begin position="8"/>
        <end position="13"/>
    </location>
    <ligand>
        <name>NAD(+)</name>
        <dbReference type="ChEBI" id="CHEBI:57540"/>
    </ligand>
</feature>
<sequence length="267" mass="28225">MVRAAVAGIAGRMGSRIAQILKETEGMELAGGFERPGHPAIGQDVSTVIGGAPLGLPVAGSFRELPRPVDVLIDFTSAEASLANLRAAAESGTAMVIGSTGFTPEMVDKVRSLTRSIPCVLAPNMSVGVNVLFKVVEEVTRLLGPAYDVEIVETHHRFKKDAPSGTAVRLAEVVAAARGRDLKEVGVFERYGMIGERPEGAIGVQTLRGGDIVGEHTVLFAGMGERIEVTHRAHSRDNFARGAVHAAGWVISQPPGLYDMQDVLGLR</sequence>
<feature type="binding site" evidence="13">
    <location>
        <begin position="98"/>
        <end position="100"/>
    </location>
    <ligand>
        <name>NAD(+)</name>
        <dbReference type="ChEBI" id="CHEBI:57540"/>
    </ligand>
</feature>
<evidence type="ECO:0000256" key="10">
    <source>
        <dbReference type="ARBA" id="ARBA00038983"/>
    </source>
</evidence>
<evidence type="ECO:0000256" key="9">
    <source>
        <dbReference type="ARBA" id="ARBA00037922"/>
    </source>
</evidence>
<protein>
    <recommendedName>
        <fullName evidence="10 13">4-hydroxy-tetrahydrodipicolinate reductase</fullName>
        <shortName evidence="13">HTPA reductase</shortName>
        <ecNumber evidence="10 13">1.17.1.8</ecNumber>
    </recommendedName>
</protein>
<dbReference type="PROSITE" id="PS01298">
    <property type="entry name" value="DAPB"/>
    <property type="match status" value="1"/>
</dbReference>
<feature type="domain" description="Dihydrodipicolinate reductase N-terminal" evidence="14">
    <location>
        <begin position="3"/>
        <end position="125"/>
    </location>
</feature>
<evidence type="ECO:0000256" key="12">
    <source>
        <dbReference type="ARBA" id="ARBA00049396"/>
    </source>
</evidence>
<dbReference type="GO" id="GO:0016726">
    <property type="term" value="F:oxidoreductase activity, acting on CH or CH2 groups, NAD or NADP as acceptor"/>
    <property type="evidence" value="ECO:0007669"/>
    <property type="project" value="UniProtKB-UniRule"/>
</dbReference>
<evidence type="ECO:0000259" key="15">
    <source>
        <dbReference type="Pfam" id="PF05173"/>
    </source>
</evidence>
<dbReference type="HAMAP" id="MF_00102">
    <property type="entry name" value="DapB"/>
    <property type="match status" value="1"/>
</dbReference>
<keyword evidence="17" id="KW-1185">Reference proteome</keyword>
<comment type="catalytic activity">
    <reaction evidence="12 13">
        <text>(S)-2,3,4,5-tetrahydrodipicolinate + NAD(+) + H2O = (2S,4S)-4-hydroxy-2,3,4,5-tetrahydrodipicolinate + NADH + H(+)</text>
        <dbReference type="Rhea" id="RHEA:35323"/>
        <dbReference type="ChEBI" id="CHEBI:15377"/>
        <dbReference type="ChEBI" id="CHEBI:15378"/>
        <dbReference type="ChEBI" id="CHEBI:16845"/>
        <dbReference type="ChEBI" id="CHEBI:57540"/>
        <dbReference type="ChEBI" id="CHEBI:57945"/>
        <dbReference type="ChEBI" id="CHEBI:67139"/>
        <dbReference type="EC" id="1.17.1.8"/>
    </reaction>
</comment>
<dbReference type="FunFam" id="3.30.360.10:FF:000004">
    <property type="entry name" value="4-hydroxy-tetrahydrodipicolinate reductase"/>
    <property type="match status" value="1"/>
</dbReference>
<accession>A0A1M5CKG7</accession>
<dbReference type="InterPro" id="IPR023940">
    <property type="entry name" value="DHDPR_bac"/>
</dbReference>
<dbReference type="RefSeq" id="WP_073039465.1">
    <property type="nucleotide sequence ID" value="NZ_FQVB01000020.1"/>
</dbReference>
<feature type="binding site" evidence="13">
    <location>
        <position position="35"/>
    </location>
    <ligand>
        <name>NADP(+)</name>
        <dbReference type="ChEBI" id="CHEBI:58349"/>
    </ligand>
</feature>
<proteinExistence type="inferred from homology"/>
<feature type="binding site" evidence="13">
    <location>
        <begin position="122"/>
        <end position="125"/>
    </location>
    <ligand>
        <name>NAD(+)</name>
        <dbReference type="ChEBI" id="CHEBI:57540"/>
    </ligand>
</feature>
<keyword evidence="7 13" id="KW-0520">NAD</keyword>
<evidence type="ECO:0000256" key="6">
    <source>
        <dbReference type="ARBA" id="ARBA00023002"/>
    </source>
</evidence>
<feature type="active site" description="Proton donor/acceptor" evidence="13">
    <location>
        <position position="155"/>
    </location>
</feature>
<feature type="binding site" evidence="13">
    <location>
        <position position="34"/>
    </location>
    <ligand>
        <name>NAD(+)</name>
        <dbReference type="ChEBI" id="CHEBI:57540"/>
    </ligand>
</feature>
<keyword evidence="3 13" id="KW-0028">Amino-acid biosynthesis</keyword>
<dbReference type="SUPFAM" id="SSF55347">
    <property type="entry name" value="Glyceraldehyde-3-phosphate dehydrogenase-like, C-terminal domain"/>
    <property type="match status" value="1"/>
</dbReference>
<dbReference type="EMBL" id="FQVB01000020">
    <property type="protein sequence ID" value="SHF55244.1"/>
    <property type="molecule type" value="Genomic_DNA"/>
</dbReference>
<dbReference type="Pfam" id="PF05173">
    <property type="entry name" value="DapB_C"/>
    <property type="match status" value="1"/>
</dbReference>
<keyword evidence="2 13" id="KW-0963">Cytoplasm</keyword>
<evidence type="ECO:0000256" key="3">
    <source>
        <dbReference type="ARBA" id="ARBA00022605"/>
    </source>
</evidence>
<dbReference type="SUPFAM" id="SSF51735">
    <property type="entry name" value="NAD(P)-binding Rossmann-fold domains"/>
    <property type="match status" value="1"/>
</dbReference>
<dbReference type="NCBIfam" id="TIGR00036">
    <property type="entry name" value="dapB"/>
    <property type="match status" value="1"/>
</dbReference>
<feature type="binding site" evidence="13">
    <location>
        <position position="156"/>
    </location>
    <ligand>
        <name>(S)-2,3,4,5-tetrahydrodipicolinate</name>
        <dbReference type="ChEBI" id="CHEBI:16845"/>
    </ligand>
</feature>
<comment type="subcellular location">
    <subcellularLocation>
        <location evidence="13">Cytoplasm</location>
    </subcellularLocation>
</comment>
<comment type="caution">
    <text evidence="13">Was originally thought to be a dihydrodipicolinate reductase (DHDPR), catalyzing the conversion of dihydrodipicolinate to tetrahydrodipicolinate. However, it was shown in E.coli that the substrate of the enzymatic reaction is not dihydrodipicolinate (DHDP) but in fact (2S,4S)-4-hydroxy-2,3,4,5-tetrahydrodipicolinic acid (HTPA), the product released by the DapA-catalyzed reaction.</text>
</comment>
<name>A0A1M5CKG7_9BACT</name>
<organism evidence="16 17">
    <name type="scientific">Desulfacinum infernum DSM 9756</name>
    <dbReference type="NCBI Taxonomy" id="1121391"/>
    <lineage>
        <taxon>Bacteria</taxon>
        <taxon>Pseudomonadati</taxon>
        <taxon>Thermodesulfobacteriota</taxon>
        <taxon>Syntrophobacteria</taxon>
        <taxon>Syntrophobacterales</taxon>
        <taxon>Syntrophobacteraceae</taxon>
        <taxon>Desulfacinum</taxon>
    </lineage>
</organism>
<dbReference type="GO" id="GO:0019877">
    <property type="term" value="P:diaminopimelate biosynthetic process"/>
    <property type="evidence" value="ECO:0007669"/>
    <property type="project" value="UniProtKB-UniRule"/>
</dbReference>
<evidence type="ECO:0000256" key="1">
    <source>
        <dbReference type="ARBA" id="ARBA00006642"/>
    </source>
</evidence>
<comment type="similarity">
    <text evidence="1 13">Belongs to the DapB family.</text>
</comment>
<feature type="domain" description="Dihydrodipicolinate reductase C-terminal" evidence="15">
    <location>
        <begin position="128"/>
        <end position="264"/>
    </location>
</feature>
<feature type="active site" description="Proton donor" evidence="13">
    <location>
        <position position="159"/>
    </location>
</feature>
<dbReference type="GO" id="GO:0009089">
    <property type="term" value="P:lysine biosynthetic process via diaminopimelate"/>
    <property type="evidence" value="ECO:0007669"/>
    <property type="project" value="UniProtKB-UniRule"/>
</dbReference>
<dbReference type="Proteomes" id="UP000184076">
    <property type="component" value="Unassembled WGS sequence"/>
</dbReference>
<dbReference type="InterPro" id="IPR000846">
    <property type="entry name" value="DapB_N"/>
</dbReference>
<dbReference type="InterPro" id="IPR036291">
    <property type="entry name" value="NAD(P)-bd_dom_sf"/>
</dbReference>
<dbReference type="Gene3D" id="3.30.360.10">
    <property type="entry name" value="Dihydrodipicolinate Reductase, domain 2"/>
    <property type="match status" value="1"/>
</dbReference>
<dbReference type="Pfam" id="PF01113">
    <property type="entry name" value="DapB_N"/>
    <property type="match status" value="1"/>
</dbReference>
<dbReference type="OrthoDB" id="9790352at2"/>
<comment type="catalytic activity">
    <reaction evidence="11 13">
        <text>(S)-2,3,4,5-tetrahydrodipicolinate + NADP(+) + H2O = (2S,4S)-4-hydroxy-2,3,4,5-tetrahydrodipicolinate + NADPH + H(+)</text>
        <dbReference type="Rhea" id="RHEA:35331"/>
        <dbReference type="ChEBI" id="CHEBI:15377"/>
        <dbReference type="ChEBI" id="CHEBI:15378"/>
        <dbReference type="ChEBI" id="CHEBI:16845"/>
        <dbReference type="ChEBI" id="CHEBI:57783"/>
        <dbReference type="ChEBI" id="CHEBI:58349"/>
        <dbReference type="ChEBI" id="CHEBI:67139"/>
        <dbReference type="EC" id="1.17.1.8"/>
    </reaction>
</comment>
<gene>
    <name evidence="13" type="primary">dapB</name>
    <name evidence="16" type="ORF">SAMN02745206_02235</name>
</gene>
<feature type="binding site" evidence="13">
    <location>
        <begin position="165"/>
        <end position="166"/>
    </location>
    <ligand>
        <name>(S)-2,3,4,5-tetrahydrodipicolinate</name>
        <dbReference type="ChEBI" id="CHEBI:16845"/>
    </ligand>
</feature>
<comment type="subunit">
    <text evidence="13">Homotetramer.</text>
</comment>
<comment type="function">
    <text evidence="13">Catalyzes the conversion of 4-hydroxy-tetrahydrodipicolinate (HTPA) to tetrahydrodipicolinate.</text>
</comment>
<dbReference type="PANTHER" id="PTHR20836:SF0">
    <property type="entry name" value="4-HYDROXY-TETRAHYDRODIPICOLINATE REDUCTASE 1, CHLOROPLASTIC-RELATED"/>
    <property type="match status" value="1"/>
</dbReference>
<evidence type="ECO:0000256" key="4">
    <source>
        <dbReference type="ARBA" id="ARBA00022857"/>
    </source>
</evidence>
<evidence type="ECO:0000256" key="13">
    <source>
        <dbReference type="HAMAP-Rule" id="MF_00102"/>
    </source>
</evidence>